<protein>
    <submittedName>
        <fullName evidence="4">DUF971 domain-containing protein</fullName>
    </submittedName>
</protein>
<proteinExistence type="predicted"/>
<keyword evidence="5" id="KW-1185">Reference proteome</keyword>
<evidence type="ECO:0000313" key="5">
    <source>
        <dbReference type="Proteomes" id="UP001141619"/>
    </source>
</evidence>
<dbReference type="GO" id="GO:0046872">
    <property type="term" value="F:metal ion binding"/>
    <property type="evidence" value="ECO:0007669"/>
    <property type="project" value="UniProtKB-KW"/>
</dbReference>
<accession>A0A9X3Z5R8</accession>
<sequence length="115" mass="12908">MTPTRIRVSVDRMSLALEFADRPGVSYDAEFLRVHSPSAEVRGHGNAERQIVGGKRQVKIMLVEAVGSYAIRIGFDDGHDTGIYSWTLLESFARDHERLWGDYLTALATRGLTRD</sequence>
<evidence type="ECO:0000313" key="4">
    <source>
        <dbReference type="EMBL" id="MDA5192435.1"/>
    </source>
</evidence>
<comment type="caution">
    <text evidence="4">The sequence shown here is derived from an EMBL/GenBank/DDBJ whole genome shotgun (WGS) entry which is preliminary data.</text>
</comment>
<feature type="domain" description="Gamma-butyrobetaine hydroxylase-like N-terminal" evidence="3">
    <location>
        <begin position="6"/>
        <end position="89"/>
    </location>
</feature>
<dbReference type="Gene3D" id="3.30.2020.30">
    <property type="match status" value="1"/>
</dbReference>
<name>A0A9X3Z5R8_9PROT</name>
<dbReference type="InterPro" id="IPR038492">
    <property type="entry name" value="GBBH-like_N_sf"/>
</dbReference>
<evidence type="ECO:0000256" key="1">
    <source>
        <dbReference type="ARBA" id="ARBA00022723"/>
    </source>
</evidence>
<dbReference type="Proteomes" id="UP001141619">
    <property type="component" value="Unassembled WGS sequence"/>
</dbReference>
<dbReference type="PANTHER" id="PTHR35303:SF5">
    <property type="entry name" value="OS02G0197800 PROTEIN"/>
    <property type="match status" value="1"/>
</dbReference>
<gene>
    <name evidence="4" type="ORF">NYP16_00485</name>
</gene>
<reference evidence="4" key="1">
    <citation type="submission" date="2022-08" db="EMBL/GenBank/DDBJ databases">
        <authorList>
            <person name="Vandamme P."/>
            <person name="Hettiarachchi A."/>
            <person name="Peeters C."/>
            <person name="Cnockaert M."/>
            <person name="Carlier A."/>
        </authorList>
    </citation>
    <scope>NUCLEOTIDE SEQUENCE</scope>
    <source>
        <strain evidence="4">LMG 31809</strain>
    </source>
</reference>
<reference evidence="4" key="2">
    <citation type="journal article" date="2023" name="Syst. Appl. Microbiol.">
        <title>Govania unica gen. nov., sp. nov., a rare biosphere bacterium that represents a novel family in the class Alphaproteobacteria.</title>
        <authorList>
            <person name="Vandamme P."/>
            <person name="Peeters C."/>
            <person name="Hettiarachchi A."/>
            <person name="Cnockaert M."/>
            <person name="Carlier A."/>
        </authorList>
    </citation>
    <scope>NUCLEOTIDE SEQUENCE</scope>
    <source>
        <strain evidence="4">LMG 31809</strain>
    </source>
</reference>
<dbReference type="Pfam" id="PF06155">
    <property type="entry name" value="GBBH-like_N"/>
    <property type="match status" value="1"/>
</dbReference>
<evidence type="ECO:0000259" key="3">
    <source>
        <dbReference type="Pfam" id="PF06155"/>
    </source>
</evidence>
<dbReference type="AlphaFoldDB" id="A0A9X3Z5R8"/>
<keyword evidence="1" id="KW-0479">Metal-binding</keyword>
<keyword evidence="2" id="KW-0408">Iron</keyword>
<dbReference type="PANTHER" id="PTHR35303">
    <property type="entry name" value="OS02G0197800 PROTEIN"/>
    <property type="match status" value="1"/>
</dbReference>
<evidence type="ECO:0000256" key="2">
    <source>
        <dbReference type="ARBA" id="ARBA00023004"/>
    </source>
</evidence>
<organism evidence="4 5">
    <name type="scientific">Govanella unica</name>
    <dbReference type="NCBI Taxonomy" id="2975056"/>
    <lineage>
        <taxon>Bacteria</taxon>
        <taxon>Pseudomonadati</taxon>
        <taxon>Pseudomonadota</taxon>
        <taxon>Alphaproteobacteria</taxon>
        <taxon>Emcibacterales</taxon>
        <taxon>Govanellaceae</taxon>
        <taxon>Govanella</taxon>
    </lineage>
</organism>
<dbReference type="EMBL" id="JANWOI010000001">
    <property type="protein sequence ID" value="MDA5192435.1"/>
    <property type="molecule type" value="Genomic_DNA"/>
</dbReference>
<dbReference type="RefSeq" id="WP_274942143.1">
    <property type="nucleotide sequence ID" value="NZ_JANWOI010000001.1"/>
</dbReference>
<dbReference type="InterPro" id="IPR010376">
    <property type="entry name" value="GBBH-like_N"/>
</dbReference>